<organism evidence="1 2">
    <name type="scientific">Gossypium arboreum</name>
    <name type="common">Tree cotton</name>
    <name type="synonym">Gossypium nanking</name>
    <dbReference type="NCBI Taxonomy" id="29729"/>
    <lineage>
        <taxon>Eukaryota</taxon>
        <taxon>Viridiplantae</taxon>
        <taxon>Streptophyta</taxon>
        <taxon>Embryophyta</taxon>
        <taxon>Tracheophyta</taxon>
        <taxon>Spermatophyta</taxon>
        <taxon>Magnoliopsida</taxon>
        <taxon>eudicotyledons</taxon>
        <taxon>Gunneridae</taxon>
        <taxon>Pentapetalae</taxon>
        <taxon>rosids</taxon>
        <taxon>malvids</taxon>
        <taxon>Malvales</taxon>
        <taxon>Malvaceae</taxon>
        <taxon>Malvoideae</taxon>
        <taxon>Gossypium</taxon>
    </lineage>
</organism>
<dbReference type="EMBL" id="KN436027">
    <property type="protein sequence ID" value="KHG26314.1"/>
    <property type="molecule type" value="Genomic_DNA"/>
</dbReference>
<dbReference type="AlphaFoldDB" id="A0A0B0PPG4"/>
<gene>
    <name evidence="1" type="ORF">F383_07153</name>
</gene>
<reference evidence="2" key="1">
    <citation type="submission" date="2014-09" db="EMBL/GenBank/DDBJ databases">
        <authorList>
            <person name="Mudge J."/>
            <person name="Ramaraj T."/>
            <person name="Lindquist I.E."/>
            <person name="Bharti A.K."/>
            <person name="Sundararajan A."/>
            <person name="Cameron C.T."/>
            <person name="Woodward J.E."/>
            <person name="May G.D."/>
            <person name="Brubaker C."/>
            <person name="Broadhvest J."/>
            <person name="Wilkins T.A."/>
        </authorList>
    </citation>
    <scope>NUCLEOTIDE SEQUENCE</scope>
    <source>
        <strain evidence="2">cv. AKA8401</strain>
    </source>
</reference>
<accession>A0A0B0PPG4</accession>
<proteinExistence type="predicted"/>
<sequence>MNESEDELTSKKSRLKLRKKCHQASSESEIVGDSPHTIKTVILGI</sequence>
<dbReference type="Proteomes" id="UP000032142">
    <property type="component" value="Unassembled WGS sequence"/>
</dbReference>
<evidence type="ECO:0000313" key="2">
    <source>
        <dbReference type="Proteomes" id="UP000032142"/>
    </source>
</evidence>
<evidence type="ECO:0000313" key="1">
    <source>
        <dbReference type="EMBL" id="KHG26314.1"/>
    </source>
</evidence>
<protein>
    <submittedName>
        <fullName evidence="1">Uncharacterized protein</fullName>
    </submittedName>
</protein>
<name>A0A0B0PPG4_GOSAR</name>
<keyword evidence="2" id="KW-1185">Reference proteome</keyword>